<gene>
    <name evidence="2" type="ORF">Rhola_00010450</name>
</gene>
<dbReference type="Pfam" id="PF06013">
    <property type="entry name" value="WXG100"/>
    <property type="match status" value="1"/>
</dbReference>
<keyword evidence="3" id="KW-1185">Reference proteome</keyword>
<dbReference type="SUPFAM" id="SSF140453">
    <property type="entry name" value="EsxAB dimer-like"/>
    <property type="match status" value="1"/>
</dbReference>
<protein>
    <recommendedName>
        <fullName evidence="1">ESAT-6-like protein</fullName>
    </recommendedName>
</protein>
<accession>A0A060JH19</accession>
<name>A0A060JH19_9MICO</name>
<proteinExistence type="inferred from homology"/>
<dbReference type="AlphaFoldDB" id="A0A060JH19"/>
<dbReference type="STRING" id="529884.Rhola_00010450"/>
<evidence type="ECO:0000256" key="1">
    <source>
        <dbReference type="RuleBase" id="RU362001"/>
    </source>
</evidence>
<sequence length="95" mass="10444">MTNFSVDSEQVMAANVAIQNTISRLTHESDTLHAQLQNLQSSWTGVAANSFQELALRWRATASQVDSQLGELGNALSIAAAQYSEIEYANQRLFL</sequence>
<reference evidence="2 3" key="1">
    <citation type="journal article" date="2014" name="Int. J. Syst. Evol. Microbiol.">
        <title>Rhodoluna lacicola gen. nov., sp. nov., a planktonic freshwater bacterium with stream-lined genome.</title>
        <authorList>
            <person name="Hahn M."/>
            <person name="Schmidt J."/>
            <person name="Taipale S.J."/>
            <person name="Doolittle W.F."/>
            <person name="Koll U."/>
        </authorList>
    </citation>
    <scope>NUCLEOTIDE SEQUENCE [LARGE SCALE GENOMIC DNA]</scope>
    <source>
        <strain evidence="2 3">MWH-Ta8</strain>
    </source>
</reference>
<dbReference type="EMBL" id="CP007490">
    <property type="protein sequence ID" value="AIC47842.1"/>
    <property type="molecule type" value="Genomic_DNA"/>
</dbReference>
<dbReference type="NCBIfam" id="TIGR03930">
    <property type="entry name" value="WXG100_ESAT6"/>
    <property type="match status" value="1"/>
</dbReference>
<dbReference type="InterPro" id="IPR036689">
    <property type="entry name" value="ESAT-6-like_sf"/>
</dbReference>
<organism evidence="2 3">
    <name type="scientific">Rhodoluna lacicola</name>
    <dbReference type="NCBI Taxonomy" id="529884"/>
    <lineage>
        <taxon>Bacteria</taxon>
        <taxon>Bacillati</taxon>
        <taxon>Actinomycetota</taxon>
        <taxon>Actinomycetes</taxon>
        <taxon>Micrococcales</taxon>
        <taxon>Microbacteriaceae</taxon>
        <taxon>Luna cluster</taxon>
        <taxon>Luna-1 subcluster</taxon>
        <taxon>Rhodoluna</taxon>
    </lineage>
</organism>
<dbReference type="KEGG" id="rla:Rhola_00010450"/>
<dbReference type="Proteomes" id="UP000067708">
    <property type="component" value="Chromosome"/>
</dbReference>
<dbReference type="eggNOG" id="COG4842">
    <property type="taxonomic scope" value="Bacteria"/>
</dbReference>
<dbReference type="Gene3D" id="1.10.287.1060">
    <property type="entry name" value="ESAT-6-like"/>
    <property type="match status" value="1"/>
</dbReference>
<evidence type="ECO:0000313" key="3">
    <source>
        <dbReference type="Proteomes" id="UP000067708"/>
    </source>
</evidence>
<dbReference type="HOGENOM" id="CLU_151185_6_0_11"/>
<evidence type="ECO:0000313" key="2">
    <source>
        <dbReference type="EMBL" id="AIC47842.1"/>
    </source>
</evidence>
<comment type="similarity">
    <text evidence="1">Belongs to the WXG100 family.</text>
</comment>
<dbReference type="InterPro" id="IPR010310">
    <property type="entry name" value="T7SS_ESAT-6-like"/>
</dbReference>